<evidence type="ECO:0000313" key="2">
    <source>
        <dbReference type="EMBL" id="KAF3581379.1"/>
    </source>
</evidence>
<protein>
    <submittedName>
        <fullName evidence="2">Uncharacterized protein</fullName>
    </submittedName>
</protein>
<organism evidence="2 3">
    <name type="scientific">Brassica cretica</name>
    <name type="common">Mustard</name>
    <dbReference type="NCBI Taxonomy" id="69181"/>
    <lineage>
        <taxon>Eukaryota</taxon>
        <taxon>Viridiplantae</taxon>
        <taxon>Streptophyta</taxon>
        <taxon>Embryophyta</taxon>
        <taxon>Tracheophyta</taxon>
        <taxon>Spermatophyta</taxon>
        <taxon>Magnoliopsida</taxon>
        <taxon>eudicotyledons</taxon>
        <taxon>Gunneridae</taxon>
        <taxon>Pentapetalae</taxon>
        <taxon>rosids</taxon>
        <taxon>malvids</taxon>
        <taxon>Brassicales</taxon>
        <taxon>Brassicaceae</taxon>
        <taxon>Brassiceae</taxon>
        <taxon>Brassica</taxon>
    </lineage>
</organism>
<comment type="caution">
    <text evidence="2">The sequence shown here is derived from an EMBL/GenBank/DDBJ whole genome shotgun (WGS) entry which is preliminary data.</text>
</comment>
<proteinExistence type="predicted"/>
<sequence>MASEITQQFHPSIHFVLPVDVQGHMIHMVDSTALGSARCGGNDCLDASQHSEKRNPVRRVTGEGRARRRNSSNLIKFHPLNPKLATRASKRRGRAS</sequence>
<gene>
    <name evidence="2" type="ORF">DY000_02029266</name>
</gene>
<evidence type="ECO:0000313" key="3">
    <source>
        <dbReference type="Proteomes" id="UP000266723"/>
    </source>
</evidence>
<dbReference type="Proteomes" id="UP000266723">
    <property type="component" value="Unassembled WGS sequence"/>
</dbReference>
<name>A0ABQ7DUR9_BRACR</name>
<evidence type="ECO:0000256" key="1">
    <source>
        <dbReference type="SAM" id="MobiDB-lite"/>
    </source>
</evidence>
<feature type="region of interest" description="Disordered" evidence="1">
    <location>
        <begin position="45"/>
        <end position="74"/>
    </location>
</feature>
<accession>A0ABQ7DUR9</accession>
<keyword evidence="3" id="KW-1185">Reference proteome</keyword>
<reference evidence="2 3" key="1">
    <citation type="journal article" date="2020" name="BMC Genomics">
        <title>Intraspecific diversification of the crop wild relative Brassica cretica Lam. using demographic model selection.</title>
        <authorList>
            <person name="Kioukis A."/>
            <person name="Michalopoulou V.A."/>
            <person name="Briers L."/>
            <person name="Pirintsos S."/>
            <person name="Studholme D.J."/>
            <person name="Pavlidis P."/>
            <person name="Sarris P.F."/>
        </authorList>
    </citation>
    <scope>NUCLEOTIDE SEQUENCE [LARGE SCALE GENOMIC DNA]</scope>
    <source>
        <strain evidence="3">cv. PFS-1207/04</strain>
    </source>
</reference>
<dbReference type="EMBL" id="QGKV02000649">
    <property type="protein sequence ID" value="KAF3581379.1"/>
    <property type="molecule type" value="Genomic_DNA"/>
</dbReference>
<feature type="compositionally biased region" description="Basic and acidic residues" evidence="1">
    <location>
        <begin position="49"/>
        <end position="65"/>
    </location>
</feature>